<evidence type="ECO:0000313" key="1">
    <source>
        <dbReference type="EMBL" id="OXU16984.1"/>
    </source>
</evidence>
<dbReference type="AlphaFoldDB" id="A0A232EF76"/>
<sequence>FTLRRDFLRGLKKMSEGGVSFEDILRHVMRHLRMTETKAAFRVKQVLRAGLALQRIEKTAQGRYRLLAPAKPPGLAVRIKSGSDDSCSDAE</sequence>
<dbReference type="OrthoDB" id="7687833at2759"/>
<protein>
    <recommendedName>
        <fullName evidence="3">H15 domain-containing protein</fullName>
    </recommendedName>
</protein>
<keyword evidence="2" id="KW-1185">Reference proteome</keyword>
<organism evidence="1 2">
    <name type="scientific">Trichomalopsis sarcophagae</name>
    <dbReference type="NCBI Taxonomy" id="543379"/>
    <lineage>
        <taxon>Eukaryota</taxon>
        <taxon>Metazoa</taxon>
        <taxon>Ecdysozoa</taxon>
        <taxon>Arthropoda</taxon>
        <taxon>Hexapoda</taxon>
        <taxon>Insecta</taxon>
        <taxon>Pterygota</taxon>
        <taxon>Neoptera</taxon>
        <taxon>Endopterygota</taxon>
        <taxon>Hymenoptera</taxon>
        <taxon>Apocrita</taxon>
        <taxon>Proctotrupomorpha</taxon>
        <taxon>Chalcidoidea</taxon>
        <taxon>Pteromalidae</taxon>
        <taxon>Pteromalinae</taxon>
        <taxon>Trichomalopsis</taxon>
    </lineage>
</organism>
<accession>A0A232EF76</accession>
<dbReference type="Proteomes" id="UP000215335">
    <property type="component" value="Unassembled WGS sequence"/>
</dbReference>
<dbReference type="EMBL" id="NNAY01005111">
    <property type="protein sequence ID" value="OXU16984.1"/>
    <property type="molecule type" value="Genomic_DNA"/>
</dbReference>
<evidence type="ECO:0008006" key="3">
    <source>
        <dbReference type="Google" id="ProtNLM"/>
    </source>
</evidence>
<comment type="caution">
    <text evidence="1">The sequence shown here is derived from an EMBL/GenBank/DDBJ whole genome shotgun (WGS) entry which is preliminary data.</text>
</comment>
<gene>
    <name evidence="1" type="ORF">TSAR_005002</name>
</gene>
<proteinExistence type="predicted"/>
<feature type="non-terminal residue" evidence="1">
    <location>
        <position position="1"/>
    </location>
</feature>
<name>A0A232EF76_9HYME</name>
<evidence type="ECO:0000313" key="2">
    <source>
        <dbReference type="Proteomes" id="UP000215335"/>
    </source>
</evidence>
<reference evidence="1 2" key="1">
    <citation type="journal article" date="2017" name="Curr. Biol.">
        <title>The Evolution of Venom by Co-option of Single-Copy Genes.</title>
        <authorList>
            <person name="Martinson E.O."/>
            <person name="Mrinalini"/>
            <person name="Kelkar Y.D."/>
            <person name="Chang C.H."/>
            <person name="Werren J.H."/>
        </authorList>
    </citation>
    <scope>NUCLEOTIDE SEQUENCE [LARGE SCALE GENOMIC DNA]</scope>
    <source>
        <strain evidence="1 2">Alberta</strain>
        <tissue evidence="1">Whole body</tissue>
    </source>
</reference>